<dbReference type="PANTHER" id="PTHR21043">
    <property type="entry name" value="IOJAP SUPERFAMILY ORTHOLOG"/>
    <property type="match status" value="1"/>
</dbReference>
<keyword evidence="2" id="KW-0963">Cytoplasm</keyword>
<comment type="caution">
    <text evidence="3">The sequence shown here is derived from an EMBL/GenBank/DDBJ whole genome shotgun (WGS) entry which is preliminary data.</text>
</comment>
<dbReference type="EMBL" id="BAABFN010000004">
    <property type="protein sequence ID" value="GAA4310256.1"/>
    <property type="molecule type" value="Genomic_DNA"/>
</dbReference>
<reference evidence="4" key="1">
    <citation type="journal article" date="2019" name="Int. J. Syst. Evol. Microbiol.">
        <title>The Global Catalogue of Microorganisms (GCM) 10K type strain sequencing project: providing services to taxonomists for standard genome sequencing and annotation.</title>
        <authorList>
            <consortium name="The Broad Institute Genomics Platform"/>
            <consortium name="The Broad Institute Genome Sequencing Center for Infectious Disease"/>
            <person name="Wu L."/>
            <person name="Ma J."/>
        </authorList>
    </citation>
    <scope>NUCLEOTIDE SEQUENCE [LARGE SCALE GENOMIC DNA]</scope>
    <source>
        <strain evidence="4">JCM 17664</strain>
    </source>
</reference>
<proteinExistence type="inferred from homology"/>
<dbReference type="NCBIfam" id="TIGR00090">
    <property type="entry name" value="rsfS_iojap_ybeB"/>
    <property type="match status" value="1"/>
</dbReference>
<keyword evidence="2" id="KW-0678">Repressor</keyword>
<dbReference type="PANTHER" id="PTHR21043:SF0">
    <property type="entry name" value="MITOCHONDRIAL ASSEMBLY OF RIBOSOMAL LARGE SUBUNIT PROTEIN 1"/>
    <property type="match status" value="1"/>
</dbReference>
<name>A0ABP8FSX1_9BACT</name>
<comment type="similarity">
    <text evidence="1 2">Belongs to the Iojap/RsfS family.</text>
</comment>
<comment type="subcellular location">
    <subcellularLocation>
        <location evidence="2">Cytoplasm</location>
    </subcellularLocation>
</comment>
<dbReference type="InterPro" id="IPR043519">
    <property type="entry name" value="NT_sf"/>
</dbReference>
<keyword evidence="2" id="KW-0810">Translation regulation</keyword>
<dbReference type="SUPFAM" id="SSF81301">
    <property type="entry name" value="Nucleotidyltransferase"/>
    <property type="match status" value="1"/>
</dbReference>
<dbReference type="Gene3D" id="3.30.460.10">
    <property type="entry name" value="Beta Polymerase, domain 2"/>
    <property type="match status" value="1"/>
</dbReference>
<dbReference type="RefSeq" id="WP_344978509.1">
    <property type="nucleotide sequence ID" value="NZ_BAABFN010000004.1"/>
</dbReference>
<keyword evidence="4" id="KW-1185">Reference proteome</keyword>
<sequence length="134" mass="15363">MAPLTVLNTRPKGATRLTRNSKLFEAIIHAIREKKGTHIVSLDLRQIPEAVADLFVICEANATTQVRAIADFVEETVKKETGEDPYKHEGYAALQWVLIDYVNIVVHVFQPEVRKFYRLEEMWNDAGVMEHNDK</sequence>
<comment type="subunit">
    <text evidence="2">Interacts with ribosomal protein uL14 (rplN).</text>
</comment>
<protein>
    <recommendedName>
        <fullName evidence="2">Ribosomal silencing factor RsfS</fullName>
    </recommendedName>
</protein>
<gene>
    <name evidence="2 3" type="primary">rsfS</name>
    <name evidence="3" type="ORF">GCM10023143_18630</name>
</gene>
<evidence type="ECO:0000313" key="4">
    <source>
        <dbReference type="Proteomes" id="UP001501207"/>
    </source>
</evidence>
<dbReference type="InterPro" id="IPR004394">
    <property type="entry name" value="Iojap/RsfS/C7orf30"/>
</dbReference>
<dbReference type="HAMAP" id="MF_01477">
    <property type="entry name" value="Iojap_RsfS"/>
    <property type="match status" value="1"/>
</dbReference>
<evidence type="ECO:0000256" key="1">
    <source>
        <dbReference type="ARBA" id="ARBA00010574"/>
    </source>
</evidence>
<dbReference type="Pfam" id="PF02410">
    <property type="entry name" value="RsfS"/>
    <property type="match status" value="1"/>
</dbReference>
<evidence type="ECO:0000256" key="2">
    <source>
        <dbReference type="HAMAP-Rule" id="MF_01477"/>
    </source>
</evidence>
<evidence type="ECO:0000313" key="3">
    <source>
        <dbReference type="EMBL" id="GAA4310256.1"/>
    </source>
</evidence>
<accession>A0ABP8FSX1</accession>
<comment type="function">
    <text evidence="2">Functions as a ribosomal silencing factor. Interacts with ribosomal protein uL14 (rplN), blocking formation of intersubunit bridge B8. Prevents association of the 30S and 50S ribosomal subunits and the formation of functional ribosomes, thus repressing translation.</text>
</comment>
<organism evidence="3 4">
    <name type="scientific">Compostibacter hankyongensis</name>
    <dbReference type="NCBI Taxonomy" id="1007089"/>
    <lineage>
        <taxon>Bacteria</taxon>
        <taxon>Pseudomonadati</taxon>
        <taxon>Bacteroidota</taxon>
        <taxon>Chitinophagia</taxon>
        <taxon>Chitinophagales</taxon>
        <taxon>Chitinophagaceae</taxon>
        <taxon>Compostibacter</taxon>
    </lineage>
</organism>
<dbReference type="Proteomes" id="UP001501207">
    <property type="component" value="Unassembled WGS sequence"/>
</dbReference>